<protein>
    <recommendedName>
        <fullName evidence="3">RRM domain-containing protein</fullName>
    </recommendedName>
</protein>
<gene>
    <name evidence="4" type="ORF">BATDEDRAFT_21261</name>
</gene>
<dbReference type="GO" id="GO:0008143">
    <property type="term" value="F:poly(A) binding"/>
    <property type="evidence" value="ECO:0000318"/>
    <property type="project" value="GO_Central"/>
</dbReference>
<dbReference type="GO" id="GO:0005829">
    <property type="term" value="C:cytosol"/>
    <property type="evidence" value="ECO:0000318"/>
    <property type="project" value="GO_Central"/>
</dbReference>
<dbReference type="GO" id="GO:0010494">
    <property type="term" value="C:cytoplasmic stress granule"/>
    <property type="evidence" value="ECO:0000318"/>
    <property type="project" value="GO_Central"/>
</dbReference>
<reference evidence="4 5" key="1">
    <citation type="submission" date="2009-12" db="EMBL/GenBank/DDBJ databases">
        <title>The draft genome of Batrachochytrium dendrobatidis.</title>
        <authorList>
            <consortium name="US DOE Joint Genome Institute (JGI-PGF)"/>
            <person name="Kuo A."/>
            <person name="Salamov A."/>
            <person name="Schmutz J."/>
            <person name="Lucas S."/>
            <person name="Pitluck S."/>
            <person name="Rosenblum E."/>
            <person name="Stajich J."/>
            <person name="Eisen M."/>
            <person name="Grigoriev I.V."/>
        </authorList>
    </citation>
    <scope>NUCLEOTIDE SEQUENCE [LARGE SCALE GENOMIC DNA]</scope>
    <source>
        <strain evidence="5">JAM81 / FGSC 10211</strain>
    </source>
</reference>
<dbReference type="STRING" id="684364.F4NRZ6"/>
<dbReference type="Gene3D" id="3.30.70.330">
    <property type="match status" value="2"/>
</dbReference>
<organism evidence="4 5">
    <name type="scientific">Batrachochytrium dendrobatidis (strain JAM81 / FGSC 10211)</name>
    <name type="common">Frog chytrid fungus</name>
    <dbReference type="NCBI Taxonomy" id="684364"/>
    <lineage>
        <taxon>Eukaryota</taxon>
        <taxon>Fungi</taxon>
        <taxon>Fungi incertae sedis</taxon>
        <taxon>Chytridiomycota</taxon>
        <taxon>Chytridiomycota incertae sedis</taxon>
        <taxon>Chytridiomycetes</taxon>
        <taxon>Rhizophydiales</taxon>
        <taxon>Rhizophydiales incertae sedis</taxon>
        <taxon>Batrachochytrium</taxon>
    </lineage>
</organism>
<keyword evidence="1" id="KW-0694">RNA-binding</keyword>
<dbReference type="SMART" id="SM00360">
    <property type="entry name" value="RRM"/>
    <property type="match status" value="1"/>
</dbReference>
<dbReference type="SUPFAM" id="SSF54928">
    <property type="entry name" value="RNA-binding domain, RBD"/>
    <property type="match status" value="1"/>
</dbReference>
<evidence type="ECO:0000259" key="3">
    <source>
        <dbReference type="PROSITE" id="PS50102"/>
    </source>
</evidence>
<dbReference type="EMBL" id="GL882879">
    <property type="protein sequence ID" value="EGF82984.1"/>
    <property type="molecule type" value="Genomic_DNA"/>
</dbReference>
<dbReference type="PROSITE" id="PS50102">
    <property type="entry name" value="RRM"/>
    <property type="match status" value="1"/>
</dbReference>
<evidence type="ECO:0000313" key="5">
    <source>
        <dbReference type="Proteomes" id="UP000007241"/>
    </source>
</evidence>
<dbReference type="GO" id="GO:0005634">
    <property type="term" value="C:nucleus"/>
    <property type="evidence" value="ECO:0000318"/>
    <property type="project" value="GO_Central"/>
</dbReference>
<dbReference type="InterPro" id="IPR035979">
    <property type="entry name" value="RBD_domain_sf"/>
</dbReference>
<dbReference type="RefSeq" id="XP_006675239.1">
    <property type="nucleotide sequence ID" value="XM_006675176.1"/>
</dbReference>
<name>F4NRZ6_BATDJ</name>
<proteinExistence type="predicted"/>
<dbReference type="InParanoid" id="F4NRZ6"/>
<evidence type="ECO:0000313" key="4">
    <source>
        <dbReference type="EMBL" id="EGF82984.1"/>
    </source>
</evidence>
<accession>F4NRZ6</accession>
<evidence type="ECO:0000256" key="1">
    <source>
        <dbReference type="PROSITE-ProRule" id="PRU00176"/>
    </source>
</evidence>
<dbReference type="InterPro" id="IPR012677">
    <property type="entry name" value="Nucleotide-bd_a/b_plait_sf"/>
</dbReference>
<dbReference type="GO" id="GO:1990904">
    <property type="term" value="C:ribonucleoprotein complex"/>
    <property type="evidence" value="ECO:0000318"/>
    <property type="project" value="GO_Central"/>
</dbReference>
<feature type="compositionally biased region" description="Polar residues" evidence="2">
    <location>
        <begin position="380"/>
        <end position="390"/>
    </location>
</feature>
<dbReference type="GO" id="GO:0008266">
    <property type="term" value="F:poly(U) RNA binding"/>
    <property type="evidence" value="ECO:0000318"/>
    <property type="project" value="GO_Central"/>
</dbReference>
<dbReference type="Pfam" id="PF00076">
    <property type="entry name" value="RRM_1"/>
    <property type="match status" value="1"/>
</dbReference>
<keyword evidence="5" id="KW-1185">Reference proteome</keyword>
<dbReference type="AlphaFoldDB" id="F4NRZ6"/>
<dbReference type="GO" id="GO:0003730">
    <property type="term" value="F:mRNA 3'-UTR binding"/>
    <property type="evidence" value="ECO:0000318"/>
    <property type="project" value="GO_Central"/>
</dbReference>
<dbReference type="OrthoDB" id="439993at2759"/>
<feature type="compositionally biased region" description="Basic residues" evidence="2">
    <location>
        <begin position="392"/>
        <end position="404"/>
    </location>
</feature>
<dbReference type="InterPro" id="IPR000504">
    <property type="entry name" value="RRM_dom"/>
</dbReference>
<evidence type="ECO:0000256" key="2">
    <source>
        <dbReference type="SAM" id="MobiDB-lite"/>
    </source>
</evidence>
<dbReference type="Proteomes" id="UP000007241">
    <property type="component" value="Unassembled WGS sequence"/>
</dbReference>
<dbReference type="HOGENOM" id="CLU_660524_0_0_1"/>
<sequence>MIPDTNDEAIVAYAVRQYCVDLLEISEDGGSIRRKHPIPDYRQIDSRTIYVERLAHTSNEACIRSVFQSFGEIEQVVMSKSIVSKGFPGCAFVVFAKADSTSLAIDQYDEFWKPLTSKTDVALFLKNEAISPSGLRVMSKFEWNRRTLEYANLLAERQKLLTQVKISKTGQHHHATFVSGVVCLFEGIHIDTNAKYLKGYIRFKTAYDALAAETYFSKQAILQSHKSCTGILCSSSDSPTSTYEMRVKLRILQGKEEKSYWKFIHHTRRSAGVVDIAKDSRVERIVSSHVKFDENVDSCLKIVDSNSENQVETVKNNCTSQSEANLLGKHTKFDVSDDDCDIMTADQSSVFECIPKPESDMGGQRIKRLASFELDHEQDNSTGALQSTGSGKRPRRRRRHGKRIHQGDSIAPADSS</sequence>
<feature type="domain" description="RRM" evidence="3">
    <location>
        <begin position="47"/>
        <end position="109"/>
    </location>
</feature>
<feature type="region of interest" description="Disordered" evidence="2">
    <location>
        <begin position="373"/>
        <end position="416"/>
    </location>
</feature>
<dbReference type="GeneID" id="18237606"/>